<dbReference type="Pfam" id="PF02663">
    <property type="entry name" value="FmdE"/>
    <property type="match status" value="1"/>
</dbReference>
<sequence length="235" mass="25955">MKRVSLARFTELLSGSVAAHGHLCPGQVVGVRMGILGLRLLEFDIPPTLPQLKQLIVFVEMDRCTGDAVAHVTNVKLGRRSLKFVDYGIMAATFINLATSQAFRIISTEASRDLALLYAPGLTKREAQLQAYRMMPDGAMFQVQEVKVDLSEFDLPGPTRWKVTCSKCGQVVRDHREVERHGQTLCRPCALGAYFSSPRNIAWPEMDWSPGSPESLLDRPGCLQAADRGQGGVRE</sequence>
<evidence type="ECO:0000256" key="1">
    <source>
        <dbReference type="SAM" id="MobiDB-lite"/>
    </source>
</evidence>
<dbReference type="AlphaFoldDB" id="A0A7C3V4U7"/>
<dbReference type="PANTHER" id="PTHR39418:SF1">
    <property type="entry name" value="DEHYDROGENASE"/>
    <property type="match status" value="1"/>
</dbReference>
<accession>A0A7C3V4U7</accession>
<dbReference type="PANTHER" id="PTHR39418">
    <property type="entry name" value="DEHYDROGENASE-RELATED"/>
    <property type="match status" value="1"/>
</dbReference>
<feature type="region of interest" description="Disordered" evidence="1">
    <location>
        <begin position="211"/>
        <end position="235"/>
    </location>
</feature>
<dbReference type="InterPro" id="IPR053194">
    <property type="entry name" value="tRNA_methyltr_O"/>
</dbReference>
<evidence type="ECO:0000313" key="3">
    <source>
        <dbReference type="EMBL" id="HGF33994.1"/>
    </source>
</evidence>
<reference evidence="3" key="1">
    <citation type="journal article" date="2020" name="mSystems">
        <title>Genome- and Community-Level Interaction Insights into Carbon Utilization and Element Cycling Functions of Hydrothermarchaeota in Hydrothermal Sediment.</title>
        <authorList>
            <person name="Zhou Z."/>
            <person name="Liu Y."/>
            <person name="Xu W."/>
            <person name="Pan J."/>
            <person name="Luo Z.H."/>
            <person name="Li M."/>
        </authorList>
    </citation>
    <scope>NUCLEOTIDE SEQUENCE [LARGE SCALE GENOMIC DNA]</scope>
    <source>
        <strain evidence="3">SpSt-897</strain>
    </source>
</reference>
<organism evidence="3">
    <name type="scientific">Desulfobacca acetoxidans</name>
    <dbReference type="NCBI Taxonomy" id="60893"/>
    <lineage>
        <taxon>Bacteria</taxon>
        <taxon>Pseudomonadati</taxon>
        <taxon>Thermodesulfobacteriota</taxon>
        <taxon>Desulfobaccia</taxon>
        <taxon>Desulfobaccales</taxon>
        <taxon>Desulfobaccaceae</taxon>
        <taxon>Desulfobacca</taxon>
    </lineage>
</organism>
<proteinExistence type="predicted"/>
<dbReference type="InterPro" id="IPR003814">
    <property type="entry name" value="FmdEsu_dom"/>
</dbReference>
<feature type="domain" description="Formylmethanofuran dehydrogenase subunit E" evidence="2">
    <location>
        <begin position="20"/>
        <end position="133"/>
    </location>
</feature>
<protein>
    <submittedName>
        <fullName evidence="3">Formylmethanofuran dehydrogenase</fullName>
    </submittedName>
</protein>
<evidence type="ECO:0000259" key="2">
    <source>
        <dbReference type="Pfam" id="PF02663"/>
    </source>
</evidence>
<gene>
    <name evidence="3" type="ORF">ENW96_06340</name>
</gene>
<comment type="caution">
    <text evidence="3">The sequence shown here is derived from an EMBL/GenBank/DDBJ whole genome shotgun (WGS) entry which is preliminary data.</text>
</comment>
<dbReference type="Gene3D" id="3.30.1330.130">
    <property type="match status" value="1"/>
</dbReference>
<dbReference type="SUPFAM" id="SSF143555">
    <property type="entry name" value="FwdE-like"/>
    <property type="match status" value="1"/>
</dbReference>
<dbReference type="EMBL" id="DTMF01000160">
    <property type="protein sequence ID" value="HGF33994.1"/>
    <property type="molecule type" value="Genomic_DNA"/>
</dbReference>
<name>A0A7C3V4U7_9BACT</name>